<keyword evidence="1" id="KW-0472">Membrane</keyword>
<sequence>MSFILYLCIAWLVCGVAYAIALIRHLDEYSAEWFIKYLRIEDNDFDSAEERKAVMSMTPKECLRYMRVLGFFGLVLAGPIGFTIAPYKEVVADIKLWKTAGSLRRARDAYSKED</sequence>
<name>A0AAE9YN30_9CAUD</name>
<dbReference type="RefSeq" id="YP_012772487.1">
    <property type="nucleotide sequence ID" value="NC_111398.1"/>
</dbReference>
<dbReference type="Proteomes" id="UP001217333">
    <property type="component" value="Segment"/>
</dbReference>
<protein>
    <recommendedName>
        <fullName evidence="4">Phage protein</fullName>
    </recommendedName>
</protein>
<feature type="transmembrane region" description="Helical" evidence="1">
    <location>
        <begin position="65"/>
        <end position="85"/>
    </location>
</feature>
<evidence type="ECO:0000313" key="2">
    <source>
        <dbReference type="EMBL" id="WCX68740.1"/>
    </source>
</evidence>
<keyword evidence="3" id="KW-1185">Reference proteome</keyword>
<dbReference type="EMBL" id="OQ362005">
    <property type="protein sequence ID" value="WCX68740.1"/>
    <property type="molecule type" value="Genomic_DNA"/>
</dbReference>
<accession>A0AAE9YN30</accession>
<proteinExistence type="predicted"/>
<keyword evidence="1" id="KW-0812">Transmembrane</keyword>
<evidence type="ECO:0000256" key="1">
    <source>
        <dbReference type="SAM" id="Phobius"/>
    </source>
</evidence>
<keyword evidence="1" id="KW-1133">Transmembrane helix</keyword>
<reference evidence="2" key="1">
    <citation type="submission" date="2023-01" db="EMBL/GenBank/DDBJ databases">
        <authorList>
            <person name="Bringhurst R.M."/>
            <person name="Homer T.E."/>
        </authorList>
    </citation>
    <scope>NUCLEOTIDE SEQUENCE</scope>
</reference>
<organism evidence="2 3">
    <name type="scientific">Salmonella phage GSW6</name>
    <dbReference type="NCBI Taxonomy" id="3025422"/>
    <lineage>
        <taxon>Viruses</taxon>
        <taxon>Duplodnaviria</taxon>
        <taxon>Heunggongvirae</taxon>
        <taxon>Uroviricota</taxon>
        <taxon>Caudoviricetes</taxon>
        <taxon>Demerecviridae</taxon>
        <taxon>Markadamsvirinae</taxon>
        <taxon>Epseptimavirus</taxon>
        <taxon>Epseptimavirus GSW6</taxon>
    </lineage>
</organism>
<evidence type="ECO:0000313" key="3">
    <source>
        <dbReference type="Proteomes" id="UP001217333"/>
    </source>
</evidence>
<evidence type="ECO:0008006" key="4">
    <source>
        <dbReference type="Google" id="ProtNLM"/>
    </source>
</evidence>